<accession>V7PSR6</accession>
<evidence type="ECO:0000256" key="2">
    <source>
        <dbReference type="ARBA" id="ARBA00001946"/>
    </source>
</evidence>
<keyword evidence="11" id="KW-0464">Manganese</keyword>
<sequence length="524" mass="60366">MKIIFSLHFFFRLFLIILPSYIIYTKIVISYISKAKNTYIYIHTLRPYTFINPIIMERSIHSLKKHITYRITKRYVSNGQSAFNLSGKVKVENPIVELDGDEMTKVIWKDIKEKLILPYLDLNIKYFDLSIENRDKTNDQITLDAAQEIKKYSVGIKCATITPDSARVKEFNLKEMWKSPNGTIRNILDGTVFRAPILIKNIPKLISNWKKPIVIGRHAYADQYKQKSLKVTKSGKFEIVFTPDDNSPVVRETIFNFKSPGVCLGMYNTEESIKNFALSCFQYALDLKMPVYFSTKSTILKIYDGLFKDIFQDIYEQKFKKIFEQNNLWYEHKLIDDMVAQVLKSEGGFVWACKNYDGDIQSDAVAQGYGSLGLMSSILMCPDGVTCISEAAHGTVTKHYRAYQRGEKTSTNPIASIFAWTRGLQHRAKLDQNKNLQQFCYALEKACIETVENGLMPKDLAICIKGIKNVTEKDYLCTDDFIDAINENLKLKLLMNQKKNDVQATDTKLHNENWVNYAPQEHST</sequence>
<dbReference type="PROSITE" id="PS00470">
    <property type="entry name" value="IDH_IMDH"/>
    <property type="match status" value="1"/>
</dbReference>
<keyword evidence="9" id="KW-0521">NADP</keyword>
<dbReference type="AlphaFoldDB" id="V7PSR6"/>
<comment type="cofactor">
    <cofactor evidence="1">
        <name>Mn(2+)</name>
        <dbReference type="ChEBI" id="CHEBI:29035"/>
    </cofactor>
</comment>
<dbReference type="PANTHER" id="PTHR11822:SF21">
    <property type="entry name" value="ISOCITRATE DEHYDROGENASE [NADP], MITOCHONDRIAL"/>
    <property type="match status" value="1"/>
</dbReference>
<dbReference type="Pfam" id="PF00180">
    <property type="entry name" value="Iso_dh"/>
    <property type="match status" value="1"/>
</dbReference>
<name>V7PSR6_PLAYE</name>
<dbReference type="GO" id="GO:0006099">
    <property type="term" value="P:tricarboxylic acid cycle"/>
    <property type="evidence" value="ECO:0007669"/>
    <property type="project" value="UniProtKB-KW"/>
</dbReference>
<dbReference type="Proteomes" id="UP000018538">
    <property type="component" value="Unassembled WGS sequence"/>
</dbReference>
<keyword evidence="7" id="KW-0479">Metal-binding</keyword>
<dbReference type="NCBIfam" id="TIGR00127">
    <property type="entry name" value="nadp_idh_euk"/>
    <property type="match status" value="1"/>
</dbReference>
<dbReference type="Gene3D" id="3.40.718.10">
    <property type="entry name" value="Isopropylmalate Dehydrogenase"/>
    <property type="match status" value="1"/>
</dbReference>
<keyword evidence="5" id="KW-0329">Glyoxylate bypass</keyword>
<keyword evidence="6" id="KW-0816">Tricarboxylic acid cycle</keyword>
<dbReference type="OrthoDB" id="248923at2759"/>
<evidence type="ECO:0000256" key="8">
    <source>
        <dbReference type="ARBA" id="ARBA00022842"/>
    </source>
</evidence>
<evidence type="ECO:0000256" key="5">
    <source>
        <dbReference type="ARBA" id="ARBA00022435"/>
    </source>
</evidence>
<comment type="cofactor">
    <cofactor evidence="2">
        <name>Mg(2+)</name>
        <dbReference type="ChEBI" id="CHEBI:18420"/>
    </cofactor>
</comment>
<organism evidence="14 15">
    <name type="scientific">Plasmodium yoelii 17X</name>
    <dbReference type="NCBI Taxonomy" id="1323249"/>
    <lineage>
        <taxon>Eukaryota</taxon>
        <taxon>Sar</taxon>
        <taxon>Alveolata</taxon>
        <taxon>Apicomplexa</taxon>
        <taxon>Aconoidasida</taxon>
        <taxon>Haemosporida</taxon>
        <taxon>Plasmodiidae</taxon>
        <taxon>Plasmodium</taxon>
        <taxon>Plasmodium (Vinckeia)</taxon>
    </lineage>
</organism>
<evidence type="ECO:0000256" key="4">
    <source>
        <dbReference type="ARBA" id="ARBA00013013"/>
    </source>
</evidence>
<dbReference type="NCBIfam" id="NF006156">
    <property type="entry name" value="PRK08299.1"/>
    <property type="match status" value="1"/>
</dbReference>
<evidence type="ECO:0000259" key="13">
    <source>
        <dbReference type="SMART" id="SM01329"/>
    </source>
</evidence>
<comment type="similarity">
    <text evidence="3">Belongs to the isocitrate and isopropylmalate dehydrogenases family.</text>
</comment>
<gene>
    <name evidence="14" type="ORF">YYC_00342</name>
</gene>
<evidence type="ECO:0000313" key="15">
    <source>
        <dbReference type="Proteomes" id="UP000018538"/>
    </source>
</evidence>
<protein>
    <recommendedName>
        <fullName evidence="4">isocitrate dehydrogenase (NADP(+))</fullName>
        <ecNumber evidence="4">1.1.1.42</ecNumber>
    </recommendedName>
</protein>
<feature type="domain" description="Isopropylmalate dehydrogenase-like" evidence="13">
    <location>
        <begin position="94"/>
        <end position="485"/>
    </location>
</feature>
<keyword evidence="15" id="KW-1185">Reference proteome</keyword>
<keyword evidence="12" id="KW-0472">Membrane</keyword>
<dbReference type="FunFam" id="3.40.718.10:FF:000002">
    <property type="entry name" value="Isocitrate dehydrogenase [NADP]"/>
    <property type="match status" value="1"/>
</dbReference>
<evidence type="ECO:0000256" key="1">
    <source>
        <dbReference type="ARBA" id="ARBA00001936"/>
    </source>
</evidence>
<dbReference type="EMBL" id="KI635730">
    <property type="protein sequence ID" value="ETB62631.1"/>
    <property type="molecule type" value="Genomic_DNA"/>
</dbReference>
<dbReference type="GO" id="GO:0051287">
    <property type="term" value="F:NAD binding"/>
    <property type="evidence" value="ECO:0007669"/>
    <property type="project" value="InterPro"/>
</dbReference>
<dbReference type="GO" id="GO:0000287">
    <property type="term" value="F:magnesium ion binding"/>
    <property type="evidence" value="ECO:0007669"/>
    <property type="project" value="InterPro"/>
</dbReference>
<dbReference type="InterPro" id="IPR004790">
    <property type="entry name" value="Isocitrate_DH_NADP"/>
</dbReference>
<evidence type="ECO:0000256" key="11">
    <source>
        <dbReference type="ARBA" id="ARBA00023211"/>
    </source>
</evidence>
<evidence type="ECO:0000256" key="9">
    <source>
        <dbReference type="ARBA" id="ARBA00022857"/>
    </source>
</evidence>
<dbReference type="InterPro" id="IPR024084">
    <property type="entry name" value="IsoPropMal-DH-like_dom"/>
</dbReference>
<dbReference type="PANTHER" id="PTHR11822">
    <property type="entry name" value="NADP-SPECIFIC ISOCITRATE DEHYDROGENASE"/>
    <property type="match status" value="1"/>
</dbReference>
<dbReference type="GO" id="GO:0005739">
    <property type="term" value="C:mitochondrion"/>
    <property type="evidence" value="ECO:0007669"/>
    <property type="project" value="TreeGrafter"/>
</dbReference>
<keyword evidence="10" id="KW-0560">Oxidoreductase</keyword>
<keyword evidence="12" id="KW-0812">Transmembrane</keyword>
<evidence type="ECO:0000313" key="14">
    <source>
        <dbReference type="EMBL" id="ETB62631.1"/>
    </source>
</evidence>
<proteinExistence type="inferred from homology"/>
<reference evidence="14 15" key="1">
    <citation type="submission" date="2013-11" db="EMBL/GenBank/DDBJ databases">
        <title>The Genome Sequence of Plasmodium yoelii 17X.</title>
        <authorList>
            <consortium name="The Broad Institute Genomics Platform"/>
            <consortium name="The Broad Institute Genome Sequencing Center for Infectious Disease"/>
            <person name="Neafsey D."/>
            <person name="Adams J."/>
            <person name="Walker B."/>
            <person name="Young S.K."/>
            <person name="Zeng Q."/>
            <person name="Gargeya S."/>
            <person name="Fitzgerald M."/>
            <person name="Haas B."/>
            <person name="Abouelleil A."/>
            <person name="Alvarado L."/>
            <person name="Chapman S.B."/>
            <person name="Gainer-Dewar J."/>
            <person name="Goldberg J."/>
            <person name="Griggs A."/>
            <person name="Gujja S."/>
            <person name="Hansen M."/>
            <person name="Howarth C."/>
            <person name="Imamovic A."/>
            <person name="Ireland A."/>
            <person name="Larimer J."/>
            <person name="McCowan C."/>
            <person name="Murphy C."/>
            <person name="Pearson M."/>
            <person name="Poon T.W."/>
            <person name="Priest M."/>
            <person name="Roberts A."/>
            <person name="Saif S."/>
            <person name="Shea T."/>
            <person name="Sykes S."/>
            <person name="Wortman J."/>
            <person name="Nusbaum C."/>
            <person name="Birren B."/>
        </authorList>
    </citation>
    <scope>NUCLEOTIDE SEQUENCE [LARGE SCALE GENOMIC DNA]</scope>
    <source>
        <strain evidence="14 15">17X</strain>
    </source>
</reference>
<keyword evidence="12" id="KW-1133">Transmembrane helix</keyword>
<evidence type="ECO:0000256" key="12">
    <source>
        <dbReference type="SAM" id="Phobius"/>
    </source>
</evidence>
<evidence type="ECO:0000256" key="10">
    <source>
        <dbReference type="ARBA" id="ARBA00023002"/>
    </source>
</evidence>
<feature type="transmembrane region" description="Helical" evidence="12">
    <location>
        <begin position="9"/>
        <end position="32"/>
    </location>
</feature>
<keyword evidence="8" id="KW-0460">Magnesium</keyword>
<dbReference type="InterPro" id="IPR019818">
    <property type="entry name" value="IsoCit/isopropylmalate_DH_CS"/>
</dbReference>
<evidence type="ECO:0000256" key="3">
    <source>
        <dbReference type="ARBA" id="ARBA00007769"/>
    </source>
</evidence>
<evidence type="ECO:0000256" key="6">
    <source>
        <dbReference type="ARBA" id="ARBA00022532"/>
    </source>
</evidence>
<dbReference type="GO" id="GO:0006739">
    <property type="term" value="P:NADP+ metabolic process"/>
    <property type="evidence" value="ECO:0007669"/>
    <property type="project" value="TreeGrafter"/>
</dbReference>
<dbReference type="EC" id="1.1.1.42" evidence="4"/>
<dbReference type="SMART" id="SM01329">
    <property type="entry name" value="Iso_dh"/>
    <property type="match status" value="1"/>
</dbReference>
<dbReference type="GO" id="GO:0004450">
    <property type="term" value="F:isocitrate dehydrogenase (NADP+) activity"/>
    <property type="evidence" value="ECO:0007669"/>
    <property type="project" value="UniProtKB-EC"/>
</dbReference>
<dbReference type="GO" id="GO:0006097">
    <property type="term" value="P:glyoxylate cycle"/>
    <property type="evidence" value="ECO:0007669"/>
    <property type="project" value="UniProtKB-KW"/>
</dbReference>
<evidence type="ECO:0000256" key="7">
    <source>
        <dbReference type="ARBA" id="ARBA00022723"/>
    </source>
</evidence>
<dbReference type="SUPFAM" id="SSF53659">
    <property type="entry name" value="Isocitrate/Isopropylmalate dehydrogenase-like"/>
    <property type="match status" value="1"/>
</dbReference>
<dbReference type="GO" id="GO:0006102">
    <property type="term" value="P:isocitrate metabolic process"/>
    <property type="evidence" value="ECO:0007669"/>
    <property type="project" value="InterPro"/>
</dbReference>